<evidence type="ECO:0000313" key="3">
    <source>
        <dbReference type="Proteomes" id="UP001179600"/>
    </source>
</evidence>
<comment type="similarity">
    <text evidence="1">Belongs to the UPF0398 family.</text>
</comment>
<accession>A0AAF0BH95</accession>
<gene>
    <name evidence="2" type="ORF">PML95_07000</name>
</gene>
<dbReference type="PIRSF" id="PIRSF021290">
    <property type="entry name" value="DUF1273"/>
    <property type="match status" value="1"/>
</dbReference>
<dbReference type="EMBL" id="CP116507">
    <property type="protein sequence ID" value="WCG22145.1"/>
    <property type="molecule type" value="Genomic_DNA"/>
</dbReference>
<name>A0AAF0BH95_9ENTE</name>
<evidence type="ECO:0000256" key="1">
    <source>
        <dbReference type="HAMAP-Rule" id="MF_01575"/>
    </source>
</evidence>
<dbReference type="Proteomes" id="UP001179600">
    <property type="component" value="Chromosome"/>
</dbReference>
<dbReference type="HAMAP" id="MF_01575">
    <property type="entry name" value="UPF0398"/>
    <property type="match status" value="1"/>
</dbReference>
<dbReference type="InterPro" id="IPR010697">
    <property type="entry name" value="YspA"/>
</dbReference>
<dbReference type="PANTHER" id="PTHR38440:SF1">
    <property type="entry name" value="UPF0398 PROTEIN SPR0331"/>
    <property type="match status" value="1"/>
</dbReference>
<reference evidence="2" key="1">
    <citation type="submission" date="2023-01" db="EMBL/GenBank/DDBJ databases">
        <title>Oxazolidinone resistance genes in florfenicol resistant enterococci from beef cattle and veal calves at slaughter.</title>
        <authorList>
            <person name="Biggel M."/>
        </authorList>
    </citation>
    <scope>NUCLEOTIDE SEQUENCE</scope>
    <source>
        <strain evidence="2">K204-1</strain>
    </source>
</reference>
<dbReference type="RefSeq" id="WP_237662147.1">
    <property type="nucleotide sequence ID" value="NZ_BKBT01000015.1"/>
</dbReference>
<organism evidence="2 3">
    <name type="scientific">Vagococcus lutrae</name>
    <dbReference type="NCBI Taxonomy" id="81947"/>
    <lineage>
        <taxon>Bacteria</taxon>
        <taxon>Bacillati</taxon>
        <taxon>Bacillota</taxon>
        <taxon>Bacilli</taxon>
        <taxon>Lactobacillales</taxon>
        <taxon>Enterococcaceae</taxon>
        <taxon>Vagococcus</taxon>
    </lineage>
</organism>
<evidence type="ECO:0000313" key="2">
    <source>
        <dbReference type="EMBL" id="WCG22145.1"/>
    </source>
</evidence>
<dbReference type="PANTHER" id="PTHR38440">
    <property type="entry name" value="UPF0398 PROTEIN YPSA"/>
    <property type="match status" value="1"/>
</dbReference>
<sequence length="183" mass="21159">MVALIKRLWLSGYRSYELGVFKKDDPKEKVIKHVLKERLIHLIENGTEWIITSGNLGVELWGLEIAEELKKLYPELKTSLLFPFDEFGSQWNETNQLALSTAKSKADFVDSVSHQPYHSPSQLKNHTQFLITHTDGALFVYDPEFEGKLSYAYRDIQQTQETSPYFLELISMFDLQDAAENNI</sequence>
<dbReference type="NCBIfam" id="NF010181">
    <property type="entry name" value="PRK13660.1"/>
    <property type="match status" value="1"/>
</dbReference>
<dbReference type="Gene3D" id="3.40.50.450">
    <property type="match status" value="1"/>
</dbReference>
<dbReference type="Pfam" id="PF06908">
    <property type="entry name" value="YpsA"/>
    <property type="match status" value="1"/>
</dbReference>
<dbReference type="AlphaFoldDB" id="A0AAF0BH95"/>
<protein>
    <recommendedName>
        <fullName evidence="1">UPF0398 protein PML95_07000</fullName>
    </recommendedName>
</protein>
<dbReference type="SUPFAM" id="SSF102405">
    <property type="entry name" value="MCP/YpsA-like"/>
    <property type="match status" value="1"/>
</dbReference>
<proteinExistence type="inferred from homology"/>